<dbReference type="Proteomes" id="UP001195903">
    <property type="component" value="Unassembled WGS sequence"/>
</dbReference>
<keyword evidence="3" id="KW-1185">Reference proteome</keyword>
<dbReference type="RefSeq" id="WP_214508544.1">
    <property type="nucleotide sequence ID" value="NZ_JAHEPS010000010.1"/>
</dbReference>
<comment type="caution">
    <text evidence="2">The sequence shown here is derived from an EMBL/GenBank/DDBJ whole genome shotgun (WGS) entry which is preliminary data.</text>
</comment>
<gene>
    <name evidence="2" type="ORF">KJI95_17610</name>
</gene>
<proteinExistence type="predicted"/>
<evidence type="ECO:0000313" key="2">
    <source>
        <dbReference type="EMBL" id="MBT1446314.1"/>
    </source>
</evidence>
<keyword evidence="1" id="KW-1133">Transmembrane helix</keyword>
<dbReference type="InterPro" id="IPR021806">
    <property type="entry name" value="DUF3379"/>
</dbReference>
<sequence>MDELEFRRRAYGDPHSQEPEFLSAMQESPAREQFVAELKSLDRRVEKALKVDVPEGLADKLILRQQLTAHHSQRRRTRYLIAMAASVAFVVGVSFGVLRFGPVDLGEHALAHVYHEPKALLSDSTVELADLNASLASLRGLEHARFEGEPGQVVFKAYCDFRGVRSLHLVLENAGGKVTLFIVPIEERMQLETQFADAKYQGLGFKTKEAFMLLVGEQGSALKEAAKEVRQRFI</sequence>
<protein>
    <submittedName>
        <fullName evidence="2">DUF3379 family protein</fullName>
    </submittedName>
</protein>
<accession>A0ABS5V9B3</accession>
<evidence type="ECO:0000313" key="3">
    <source>
        <dbReference type="Proteomes" id="UP001195903"/>
    </source>
</evidence>
<reference evidence="2 3" key="1">
    <citation type="submission" date="2021-05" db="EMBL/GenBank/DDBJ databases">
        <title>Shewanella sp. JM162201.</title>
        <authorList>
            <person name="Xu S."/>
            <person name="Li A."/>
        </authorList>
    </citation>
    <scope>NUCLEOTIDE SEQUENCE [LARGE SCALE GENOMIC DNA]</scope>
    <source>
        <strain evidence="2 3">JM162201</strain>
    </source>
</reference>
<dbReference type="EMBL" id="JAHEPS010000010">
    <property type="protein sequence ID" value="MBT1446314.1"/>
    <property type="molecule type" value="Genomic_DNA"/>
</dbReference>
<keyword evidence="1" id="KW-0472">Membrane</keyword>
<feature type="transmembrane region" description="Helical" evidence="1">
    <location>
        <begin position="79"/>
        <end position="98"/>
    </location>
</feature>
<dbReference type="Pfam" id="PF11859">
    <property type="entry name" value="DUF3379"/>
    <property type="match status" value="1"/>
</dbReference>
<keyword evidence="1" id="KW-0812">Transmembrane</keyword>
<name>A0ABS5V9B3_9GAMM</name>
<organism evidence="2 3">
    <name type="scientific">Shewanella jiangmenensis</name>
    <dbReference type="NCBI Taxonomy" id="2837387"/>
    <lineage>
        <taxon>Bacteria</taxon>
        <taxon>Pseudomonadati</taxon>
        <taxon>Pseudomonadota</taxon>
        <taxon>Gammaproteobacteria</taxon>
        <taxon>Alteromonadales</taxon>
        <taxon>Shewanellaceae</taxon>
        <taxon>Shewanella</taxon>
    </lineage>
</organism>
<evidence type="ECO:0000256" key="1">
    <source>
        <dbReference type="SAM" id="Phobius"/>
    </source>
</evidence>